<dbReference type="Proteomes" id="UP000750711">
    <property type="component" value="Unassembled WGS sequence"/>
</dbReference>
<evidence type="ECO:0000313" key="5">
    <source>
        <dbReference type="Proteomes" id="UP000750711"/>
    </source>
</evidence>
<dbReference type="Pfam" id="PF13637">
    <property type="entry name" value="Ank_4"/>
    <property type="match status" value="1"/>
</dbReference>
<dbReference type="PANTHER" id="PTHR24180">
    <property type="entry name" value="CYCLIN-DEPENDENT KINASE INHIBITOR 2C-RELATED"/>
    <property type="match status" value="1"/>
</dbReference>
<dbReference type="SMART" id="SM00248">
    <property type="entry name" value="ANK"/>
    <property type="match status" value="9"/>
</dbReference>
<feature type="repeat" description="ANK" evidence="3">
    <location>
        <begin position="251"/>
        <end position="283"/>
    </location>
</feature>
<dbReference type="Pfam" id="PF00023">
    <property type="entry name" value="Ank"/>
    <property type="match status" value="1"/>
</dbReference>
<dbReference type="InterPro" id="IPR051637">
    <property type="entry name" value="Ank_repeat_dom-contain_49"/>
</dbReference>
<evidence type="ECO:0000256" key="2">
    <source>
        <dbReference type="ARBA" id="ARBA00023043"/>
    </source>
</evidence>
<comment type="caution">
    <text evidence="4">The sequence shown here is derived from an EMBL/GenBank/DDBJ whole genome shotgun (WGS) entry which is preliminary data.</text>
</comment>
<dbReference type="Pfam" id="PF12796">
    <property type="entry name" value="Ank_2"/>
    <property type="match status" value="2"/>
</dbReference>
<dbReference type="PANTHER" id="PTHR24180:SF45">
    <property type="entry name" value="POLY [ADP-RIBOSE] POLYMERASE TANKYRASE"/>
    <property type="match status" value="1"/>
</dbReference>
<feature type="repeat" description="ANK" evidence="3">
    <location>
        <begin position="350"/>
        <end position="382"/>
    </location>
</feature>
<accession>A0A9P8L844</accession>
<keyword evidence="2 3" id="KW-0040">ANK repeat</keyword>
<dbReference type="InterPro" id="IPR002110">
    <property type="entry name" value="Ankyrin_rpt"/>
</dbReference>
<feature type="repeat" description="ANK" evidence="3">
    <location>
        <begin position="519"/>
        <end position="545"/>
    </location>
</feature>
<feature type="repeat" description="ANK" evidence="3">
    <location>
        <begin position="284"/>
        <end position="316"/>
    </location>
</feature>
<dbReference type="AlphaFoldDB" id="A0A9P8L844"/>
<name>A0A9P8L844_9PEZI</name>
<protein>
    <recommendedName>
        <fullName evidence="6">Ankyrin repeat protein</fullName>
    </recommendedName>
</protein>
<feature type="repeat" description="ANK" evidence="3">
    <location>
        <begin position="450"/>
        <end position="482"/>
    </location>
</feature>
<proteinExistence type="predicted"/>
<dbReference type="PRINTS" id="PR01415">
    <property type="entry name" value="ANKYRIN"/>
</dbReference>
<keyword evidence="5" id="KW-1185">Reference proteome</keyword>
<dbReference type="Gene3D" id="1.25.40.20">
    <property type="entry name" value="Ankyrin repeat-containing domain"/>
    <property type="match status" value="5"/>
</dbReference>
<evidence type="ECO:0000256" key="1">
    <source>
        <dbReference type="ARBA" id="ARBA00022737"/>
    </source>
</evidence>
<keyword evidence="1" id="KW-0677">Repeat</keyword>
<evidence type="ECO:0000256" key="3">
    <source>
        <dbReference type="PROSITE-ProRule" id="PRU00023"/>
    </source>
</evidence>
<dbReference type="SUPFAM" id="SSF48403">
    <property type="entry name" value="Ankyrin repeat"/>
    <property type="match status" value="1"/>
</dbReference>
<evidence type="ECO:0008006" key="6">
    <source>
        <dbReference type="Google" id="ProtNLM"/>
    </source>
</evidence>
<dbReference type="PROSITE" id="PS50088">
    <property type="entry name" value="ANK_REPEAT"/>
    <property type="match status" value="9"/>
</dbReference>
<feature type="repeat" description="ANK" evidence="3">
    <location>
        <begin position="483"/>
        <end position="515"/>
    </location>
</feature>
<dbReference type="InterPro" id="IPR036770">
    <property type="entry name" value="Ankyrin_rpt-contain_sf"/>
</dbReference>
<feature type="non-terminal residue" evidence="4">
    <location>
        <position position="545"/>
    </location>
</feature>
<organism evidence="4 5">
    <name type="scientific">Trichoglossum hirsutum</name>
    <dbReference type="NCBI Taxonomy" id="265104"/>
    <lineage>
        <taxon>Eukaryota</taxon>
        <taxon>Fungi</taxon>
        <taxon>Dikarya</taxon>
        <taxon>Ascomycota</taxon>
        <taxon>Pezizomycotina</taxon>
        <taxon>Geoglossomycetes</taxon>
        <taxon>Geoglossales</taxon>
        <taxon>Geoglossaceae</taxon>
        <taxon>Trichoglossum</taxon>
    </lineage>
</organism>
<dbReference type="PROSITE" id="PS50297">
    <property type="entry name" value="ANK_REP_REGION"/>
    <property type="match status" value="9"/>
</dbReference>
<gene>
    <name evidence="4" type="ORF">GP486_006045</name>
</gene>
<reference evidence="4" key="1">
    <citation type="submission" date="2021-03" db="EMBL/GenBank/DDBJ databases">
        <title>Comparative genomics and phylogenomic investigation of the class Geoglossomycetes provide insights into ecological specialization and systematics.</title>
        <authorList>
            <person name="Melie T."/>
            <person name="Pirro S."/>
            <person name="Miller A.N."/>
            <person name="Quandt A."/>
        </authorList>
    </citation>
    <scope>NUCLEOTIDE SEQUENCE</scope>
    <source>
        <strain evidence="4">CAQ_001_2017</strain>
    </source>
</reference>
<dbReference type="EMBL" id="JAGHQM010001265">
    <property type="protein sequence ID" value="KAH0556010.1"/>
    <property type="molecule type" value="Genomic_DNA"/>
</dbReference>
<evidence type="ECO:0000313" key="4">
    <source>
        <dbReference type="EMBL" id="KAH0556010.1"/>
    </source>
</evidence>
<sequence length="545" mass="60249">MLISSRFRWVVCQLDVLHTCNQPSKVRKALKSLPRTLDATYDRMLLRIDKESQGQALSALKWLAFSARPLDIKELAEAVVVNPREDPRFDPEDRLFDSSELLRFLPGLVALSSNEGPTGNTNEIKLAHFSVKEYLVSRRVKAGPASRYFIQEIPASISIAETCIAYLLQFGTPDSLTPQTFEEFPLVRYAAQYWTQHARVAGGDASVVQLLIMEFFLSKRDAYVTWLRIFDPDEPWKEPTLPGNLSENMKSPYTPLYLVSKVGLVESVKLLLEKGAEANAEDNSGTTALHMAAFNGHEEIVKLLIEKGADVNAKNSSGWTPLHRAAFNGDEDIVKLLFEKGADVNAKDGNGWTPLYRAVFNGHEGMVKLLLAEGAEVNARDSRGETALHVVAFNGYEQIVKLLLENGAEVDVKDNNRWTPPLHVAAFNGHEEVVKLLLEKGAEINVKGNNEWTPLHAATFNGYEKIVKLLLEKGAQIDVRNSTGCAPLHTAASAGHEDIVKLLLEKGAEVNAKDSNGWMPLTPLHRAASDGQQGVVRLLLEKGAE</sequence>
<feature type="repeat" description="ANK" evidence="3">
    <location>
        <begin position="383"/>
        <end position="415"/>
    </location>
</feature>
<feature type="repeat" description="ANK" evidence="3">
    <location>
        <begin position="317"/>
        <end position="349"/>
    </location>
</feature>
<feature type="repeat" description="ANK" evidence="3">
    <location>
        <begin position="417"/>
        <end position="449"/>
    </location>
</feature>